<reference evidence="1" key="1">
    <citation type="submission" date="2018-05" db="EMBL/GenBank/DDBJ databases">
        <authorList>
            <person name="Lanie J.A."/>
            <person name="Ng W.-L."/>
            <person name="Kazmierczak K.M."/>
            <person name="Andrzejewski T.M."/>
            <person name="Davidsen T.M."/>
            <person name="Wayne K.J."/>
            <person name="Tettelin H."/>
            <person name="Glass J.I."/>
            <person name="Rusch D."/>
            <person name="Podicherti R."/>
            <person name="Tsui H.-C.T."/>
            <person name="Winkler M.E."/>
        </authorList>
    </citation>
    <scope>NUCLEOTIDE SEQUENCE</scope>
</reference>
<accession>A0A382CMB8</accession>
<organism evidence="1">
    <name type="scientific">marine metagenome</name>
    <dbReference type="NCBI Taxonomy" id="408172"/>
    <lineage>
        <taxon>unclassified sequences</taxon>
        <taxon>metagenomes</taxon>
        <taxon>ecological metagenomes</taxon>
    </lineage>
</organism>
<proteinExistence type="predicted"/>
<protein>
    <submittedName>
        <fullName evidence="1">Uncharacterized protein</fullName>
    </submittedName>
</protein>
<evidence type="ECO:0000313" key="1">
    <source>
        <dbReference type="EMBL" id="SVB27358.1"/>
    </source>
</evidence>
<sequence length="36" mass="4014">MNAVLNITPPGQDQCPLRRCIVTGETQRPDGMVRFV</sequence>
<gene>
    <name evidence="1" type="ORF">METZ01_LOCUS180212</name>
</gene>
<dbReference type="AlphaFoldDB" id="A0A382CMB8"/>
<dbReference type="EMBL" id="UINC01035247">
    <property type="protein sequence ID" value="SVB27358.1"/>
    <property type="molecule type" value="Genomic_DNA"/>
</dbReference>
<feature type="non-terminal residue" evidence="1">
    <location>
        <position position="36"/>
    </location>
</feature>
<name>A0A382CMB8_9ZZZZ</name>